<dbReference type="EMBL" id="WTPW01000631">
    <property type="protein sequence ID" value="KAF0492989.1"/>
    <property type="molecule type" value="Genomic_DNA"/>
</dbReference>
<protein>
    <submittedName>
        <fullName evidence="1">E3 ubiquitin-protein ligase</fullName>
    </submittedName>
</protein>
<dbReference type="AlphaFoldDB" id="A0A8H4EIT2"/>
<accession>A0A8H4EIT2</accession>
<name>A0A8H4EIT2_GIGMA</name>
<evidence type="ECO:0000313" key="1">
    <source>
        <dbReference type="EMBL" id="KAF0492989.1"/>
    </source>
</evidence>
<comment type="caution">
    <text evidence="1">The sequence shown here is derived from an EMBL/GenBank/DDBJ whole genome shotgun (WGS) entry which is preliminary data.</text>
</comment>
<evidence type="ECO:0000313" key="2">
    <source>
        <dbReference type="Proteomes" id="UP000439903"/>
    </source>
</evidence>
<dbReference type="OrthoDB" id="10577155at2759"/>
<keyword evidence="2" id="KW-1185">Reference proteome</keyword>
<sequence length="469" mass="55349">MALCCDVIQNDFFAKWDIKDLMNKYRDAINVLCSQNFEPLQLVIAVALLKELVNYLWSSLESFQNIETEPMMFNNEIEGIDEAIEDINLAIEHLSPLIHSLKLYFLHDLYVKGLSLHRIEGFCQVQYRTFPWLTDFDWEESNSKINFVAYHCYDQYIEAEDVFTPLYKHGQHMQFEQFLNRVSNNLTINAKMSIIGILITRLYNIRAIRELNMTEEYAIKWLCNRLPAMKFGQFYIDKLLALLDNTNQLYSISTETNQTELLIKSVIIHTIALYSCIAAVGSPLAAYLQTEDFYEGQYGYKYIVGYVYESVESRKYINYYLRDLTPVFYRILHLLVHILIAAAPDADWQEFFSNPQQNNEIIQEPLVYCQRHIENDWQILTHLFDCDDEILAFALYSILHSISKNPNEALIRLAWENKFFQYYINPKDVNAHCTTTDFQKMIKDSQRTLESEINETLDINEKYQYDFHP</sequence>
<reference evidence="1 2" key="1">
    <citation type="journal article" date="2019" name="Environ. Microbiol.">
        <title>At the nexus of three kingdoms: the genome of the mycorrhizal fungus Gigaspora margarita provides insights into plant, endobacterial and fungal interactions.</title>
        <authorList>
            <person name="Venice F."/>
            <person name="Ghignone S."/>
            <person name="Salvioli di Fossalunga A."/>
            <person name="Amselem J."/>
            <person name="Novero M."/>
            <person name="Xianan X."/>
            <person name="Sedzielewska Toro K."/>
            <person name="Morin E."/>
            <person name="Lipzen A."/>
            <person name="Grigoriev I.V."/>
            <person name="Henrissat B."/>
            <person name="Martin F.M."/>
            <person name="Bonfante P."/>
        </authorList>
    </citation>
    <scope>NUCLEOTIDE SEQUENCE [LARGE SCALE GENOMIC DNA]</scope>
    <source>
        <strain evidence="1 2">BEG34</strain>
    </source>
</reference>
<proteinExistence type="predicted"/>
<gene>
    <name evidence="1" type="ORF">F8M41_021491</name>
</gene>
<organism evidence="1 2">
    <name type="scientific">Gigaspora margarita</name>
    <dbReference type="NCBI Taxonomy" id="4874"/>
    <lineage>
        <taxon>Eukaryota</taxon>
        <taxon>Fungi</taxon>
        <taxon>Fungi incertae sedis</taxon>
        <taxon>Mucoromycota</taxon>
        <taxon>Glomeromycotina</taxon>
        <taxon>Glomeromycetes</taxon>
        <taxon>Diversisporales</taxon>
        <taxon>Gigasporaceae</taxon>
        <taxon>Gigaspora</taxon>
    </lineage>
</organism>
<dbReference type="Proteomes" id="UP000439903">
    <property type="component" value="Unassembled WGS sequence"/>
</dbReference>